<evidence type="ECO:0000313" key="7">
    <source>
        <dbReference type="EMBL" id="RIA55485.1"/>
    </source>
</evidence>
<feature type="binding site" evidence="4">
    <location>
        <position position="180"/>
    </location>
    <ligand>
        <name>S-adenosyl-L-methionine</name>
        <dbReference type="ChEBI" id="CHEBI:59789"/>
    </ligand>
</feature>
<dbReference type="AlphaFoldDB" id="A0A397Q6R4"/>
<evidence type="ECO:0000256" key="3">
    <source>
        <dbReference type="ARBA" id="ARBA00022691"/>
    </source>
</evidence>
<dbReference type="InterPro" id="IPR002052">
    <property type="entry name" value="DNA_methylase_N6_adenine_CS"/>
</dbReference>
<dbReference type="Pfam" id="PF13847">
    <property type="entry name" value="Methyltransf_31"/>
    <property type="match status" value="1"/>
</dbReference>
<keyword evidence="8" id="KW-1185">Reference proteome</keyword>
<evidence type="ECO:0000313" key="8">
    <source>
        <dbReference type="Proteomes" id="UP000266273"/>
    </source>
</evidence>
<organism evidence="7 8">
    <name type="scientific">Dichotomicrobium thermohalophilum</name>
    <dbReference type="NCBI Taxonomy" id="933063"/>
    <lineage>
        <taxon>Bacteria</taxon>
        <taxon>Pseudomonadati</taxon>
        <taxon>Pseudomonadota</taxon>
        <taxon>Alphaproteobacteria</taxon>
        <taxon>Hyphomicrobiales</taxon>
        <taxon>Hyphomicrobiaceae</taxon>
        <taxon>Dichotomicrobium</taxon>
    </lineage>
</organism>
<name>A0A397Q6R4_9HYPH</name>
<dbReference type="HAMAP" id="MF_02126">
    <property type="entry name" value="RF_methyltr_PrmC"/>
    <property type="match status" value="1"/>
</dbReference>
<feature type="binding site" evidence="4">
    <location>
        <begin position="128"/>
        <end position="132"/>
    </location>
    <ligand>
        <name>S-adenosyl-L-methionine</name>
        <dbReference type="ChEBI" id="CHEBI:59789"/>
    </ligand>
</feature>
<dbReference type="InterPro" id="IPR025714">
    <property type="entry name" value="Methyltranfer_dom"/>
</dbReference>
<dbReference type="RefSeq" id="WP_119060385.1">
    <property type="nucleotide sequence ID" value="NZ_QXDF01000001.1"/>
</dbReference>
<dbReference type="InterPro" id="IPR050320">
    <property type="entry name" value="N5-glutamine_MTase"/>
</dbReference>
<dbReference type="GO" id="GO:0003676">
    <property type="term" value="F:nucleic acid binding"/>
    <property type="evidence" value="ECO:0007669"/>
    <property type="project" value="InterPro"/>
</dbReference>
<feature type="binding site" evidence="4">
    <location>
        <position position="151"/>
    </location>
    <ligand>
        <name>S-adenosyl-L-methionine</name>
        <dbReference type="ChEBI" id="CHEBI:59789"/>
    </ligand>
</feature>
<dbReference type="GO" id="GO:0102559">
    <property type="term" value="F:peptide chain release factor N(5)-glutamine methyltransferase activity"/>
    <property type="evidence" value="ECO:0007669"/>
    <property type="project" value="UniProtKB-EC"/>
</dbReference>
<evidence type="ECO:0000259" key="5">
    <source>
        <dbReference type="Pfam" id="PF13847"/>
    </source>
</evidence>
<feature type="domain" description="Release factor glutamine methyltransferase N-terminal" evidence="6">
    <location>
        <begin position="13"/>
        <end position="82"/>
    </location>
</feature>
<reference evidence="7 8" key="1">
    <citation type="submission" date="2018-08" db="EMBL/GenBank/DDBJ databases">
        <title>Genomic Encyclopedia of Archaeal and Bacterial Type Strains, Phase II (KMG-II): from individual species to whole genera.</title>
        <authorList>
            <person name="Goeker M."/>
        </authorList>
    </citation>
    <scope>NUCLEOTIDE SEQUENCE [LARGE SCALE GENOMIC DNA]</scope>
    <source>
        <strain evidence="7 8">DSM 5002</strain>
    </source>
</reference>
<keyword evidence="3 4" id="KW-0949">S-adenosyl-L-methionine</keyword>
<evidence type="ECO:0000256" key="1">
    <source>
        <dbReference type="ARBA" id="ARBA00022603"/>
    </source>
</evidence>
<evidence type="ECO:0000259" key="6">
    <source>
        <dbReference type="Pfam" id="PF17827"/>
    </source>
</evidence>
<dbReference type="PANTHER" id="PTHR18895:SF74">
    <property type="entry name" value="MTRF1L RELEASE FACTOR GLUTAMINE METHYLTRANSFERASE"/>
    <property type="match status" value="1"/>
</dbReference>
<dbReference type="SUPFAM" id="SSF53335">
    <property type="entry name" value="S-adenosyl-L-methionine-dependent methyltransferases"/>
    <property type="match status" value="1"/>
</dbReference>
<comment type="function">
    <text evidence="4">Methylates the class 1 translation termination release factors RF1/PrfA and RF2/PrfB on the glutamine residue of the universally conserved GGQ motif.</text>
</comment>
<dbReference type="PANTHER" id="PTHR18895">
    <property type="entry name" value="HEMK METHYLTRANSFERASE"/>
    <property type="match status" value="1"/>
</dbReference>
<protein>
    <recommendedName>
        <fullName evidence="4">Release factor glutamine methyltransferase</fullName>
        <shortName evidence="4">RF MTase</shortName>
        <ecNumber evidence="4">2.1.1.297</ecNumber>
    </recommendedName>
    <alternativeName>
        <fullName evidence="4">N5-glutamine methyltransferase PrmC</fullName>
    </alternativeName>
    <alternativeName>
        <fullName evidence="4">Protein-(glutamine-N5) MTase PrmC</fullName>
    </alternativeName>
    <alternativeName>
        <fullName evidence="4">Protein-glutamine N-methyltransferase PrmC</fullName>
    </alternativeName>
</protein>
<dbReference type="InterPro" id="IPR040758">
    <property type="entry name" value="PrmC_N"/>
</dbReference>
<dbReference type="Pfam" id="PF17827">
    <property type="entry name" value="PrmC_N"/>
    <property type="match status" value="1"/>
</dbReference>
<dbReference type="NCBIfam" id="TIGR03534">
    <property type="entry name" value="RF_mod_PrmC"/>
    <property type="match status" value="1"/>
</dbReference>
<dbReference type="Proteomes" id="UP000266273">
    <property type="component" value="Unassembled WGS sequence"/>
</dbReference>
<dbReference type="EC" id="2.1.1.297" evidence="4"/>
<feature type="domain" description="Methyltransferase" evidence="5">
    <location>
        <begin position="122"/>
        <end position="252"/>
    </location>
</feature>
<accession>A0A397Q6R4</accession>
<keyword evidence="1 4" id="KW-0489">Methyltransferase</keyword>
<comment type="similarity">
    <text evidence="4">Belongs to the protein N5-glutamine methyltransferase family. PrmC subfamily.</text>
</comment>
<dbReference type="CDD" id="cd02440">
    <property type="entry name" value="AdoMet_MTases"/>
    <property type="match status" value="1"/>
</dbReference>
<dbReference type="Gene3D" id="3.40.50.150">
    <property type="entry name" value="Vaccinia Virus protein VP39"/>
    <property type="match status" value="1"/>
</dbReference>
<dbReference type="GO" id="GO:0032259">
    <property type="term" value="P:methylation"/>
    <property type="evidence" value="ECO:0007669"/>
    <property type="project" value="UniProtKB-KW"/>
</dbReference>
<keyword evidence="2 4" id="KW-0808">Transferase</keyword>
<gene>
    <name evidence="4" type="primary">prmC</name>
    <name evidence="7" type="ORF">BXY53_0551</name>
</gene>
<evidence type="ECO:0000256" key="2">
    <source>
        <dbReference type="ARBA" id="ARBA00022679"/>
    </source>
</evidence>
<dbReference type="InterPro" id="IPR004556">
    <property type="entry name" value="HemK-like"/>
</dbReference>
<dbReference type="Gene3D" id="1.10.8.10">
    <property type="entry name" value="DNA helicase RuvA subunit, C-terminal domain"/>
    <property type="match status" value="1"/>
</dbReference>
<dbReference type="InterPro" id="IPR029063">
    <property type="entry name" value="SAM-dependent_MTases_sf"/>
</dbReference>
<dbReference type="InterPro" id="IPR019874">
    <property type="entry name" value="RF_methyltr_PrmC"/>
</dbReference>
<evidence type="ECO:0000256" key="4">
    <source>
        <dbReference type="HAMAP-Rule" id="MF_02126"/>
    </source>
</evidence>
<dbReference type="EMBL" id="QXDF01000001">
    <property type="protein sequence ID" value="RIA55485.1"/>
    <property type="molecule type" value="Genomic_DNA"/>
</dbReference>
<feature type="binding site" evidence="4">
    <location>
        <position position="194"/>
    </location>
    <ligand>
        <name>S-adenosyl-L-methionine</name>
        <dbReference type="ChEBI" id="CHEBI:59789"/>
    </ligand>
</feature>
<comment type="caution">
    <text evidence="7">The sequence shown here is derived from an EMBL/GenBank/DDBJ whole genome shotgun (WGS) entry which is preliminary data.</text>
</comment>
<proteinExistence type="inferred from homology"/>
<dbReference type="NCBIfam" id="TIGR00536">
    <property type="entry name" value="hemK_fam"/>
    <property type="match status" value="1"/>
</dbReference>
<sequence>MRELAAGIAVEAARQTLTRVFREGGIVTPALDARLLLMAACGVSHAELIRHPERVLTEDERTCLVACAARRLGGEPVSRILGSRAFWGLEFRVVPETLDPRPDTETLVEAVLAALPERDAPLRLLDLGTGTGCILIALLSECPGATGIGTDISQASLLNARENARRVGVASRAHFLQGEWLRGIGGSFDVVVSNPPYIARAELAGLSREVREHDPEAALDGGADGLDAYRAILGDIDRVLKPGGFAAFEVGRGQAAAVSAMMADAGLVPALPHGVAVVHDLAGIERAIVMQRPERGGMAKKELESRAIRASLI</sequence>
<comment type="catalytic activity">
    <reaction evidence="4">
        <text>L-glutaminyl-[peptide chain release factor] + S-adenosyl-L-methionine = N(5)-methyl-L-glutaminyl-[peptide chain release factor] + S-adenosyl-L-homocysteine + H(+)</text>
        <dbReference type="Rhea" id="RHEA:42896"/>
        <dbReference type="Rhea" id="RHEA-COMP:10271"/>
        <dbReference type="Rhea" id="RHEA-COMP:10272"/>
        <dbReference type="ChEBI" id="CHEBI:15378"/>
        <dbReference type="ChEBI" id="CHEBI:30011"/>
        <dbReference type="ChEBI" id="CHEBI:57856"/>
        <dbReference type="ChEBI" id="CHEBI:59789"/>
        <dbReference type="ChEBI" id="CHEBI:61891"/>
        <dbReference type="EC" id="2.1.1.297"/>
    </reaction>
</comment>
<dbReference type="OrthoDB" id="9800643at2"/>
<feature type="binding site" evidence="4">
    <location>
        <begin position="194"/>
        <end position="197"/>
    </location>
    <ligand>
        <name>substrate</name>
    </ligand>
</feature>
<dbReference type="PROSITE" id="PS00092">
    <property type="entry name" value="N6_MTASE"/>
    <property type="match status" value="1"/>
</dbReference>